<protein>
    <submittedName>
        <fullName evidence="2">Retrovirus-related Pol polyprotein from transposon TNT 1-94</fullName>
    </submittedName>
</protein>
<dbReference type="AlphaFoldDB" id="A0A6L2N8V5"/>
<sequence>MVTVRTFLSVTVTKKWELRQMYVHNAFVHEELNEEVYMRLPIGFVARGKHTTIWLKKSLYGSVASSTVLAHKISKGLVRMSTPNSLILKMRPRKGKNKIYNLKKESTLYSGALMREGRTILEIHFMDFVLSAFLLADTYENFNKVKNLWKLFKKGNRFERENRFGNGGDRFDRGHGNRSKYVGSTSGKHNYYDCSSKNHFVDDFSKAKMKKVFVDGAWSDSEDGDQMEKDATCLMAIDLQKFEHEYEHVVMNLTSLE</sequence>
<comment type="caution">
    <text evidence="2">The sequence shown here is derived from an EMBL/GenBank/DDBJ whole genome shotgun (WGS) entry which is preliminary data.</text>
</comment>
<name>A0A6L2N8V5_TANCI</name>
<reference evidence="2" key="1">
    <citation type="journal article" date="2019" name="Sci. Rep.">
        <title>Draft genome of Tanacetum cinerariifolium, the natural source of mosquito coil.</title>
        <authorList>
            <person name="Yamashiro T."/>
            <person name="Shiraishi A."/>
            <person name="Satake H."/>
            <person name="Nakayama K."/>
        </authorList>
    </citation>
    <scope>NUCLEOTIDE SEQUENCE</scope>
</reference>
<accession>A0A6L2N8V5</accession>
<proteinExistence type="predicted"/>
<dbReference type="Pfam" id="PF07727">
    <property type="entry name" value="RVT_2"/>
    <property type="match status" value="1"/>
</dbReference>
<evidence type="ECO:0000313" key="2">
    <source>
        <dbReference type="EMBL" id="GEU80974.1"/>
    </source>
</evidence>
<dbReference type="InterPro" id="IPR013103">
    <property type="entry name" value="RVT_2"/>
</dbReference>
<feature type="domain" description="Reverse transcriptase Ty1/copia-type" evidence="1">
    <location>
        <begin position="3"/>
        <end position="81"/>
    </location>
</feature>
<gene>
    <name evidence="2" type="ORF">Tci_052952</name>
</gene>
<dbReference type="EMBL" id="BKCJ010008183">
    <property type="protein sequence ID" value="GEU80974.1"/>
    <property type="molecule type" value="Genomic_DNA"/>
</dbReference>
<evidence type="ECO:0000259" key="1">
    <source>
        <dbReference type="Pfam" id="PF07727"/>
    </source>
</evidence>
<organism evidence="2">
    <name type="scientific">Tanacetum cinerariifolium</name>
    <name type="common">Dalmatian daisy</name>
    <name type="synonym">Chrysanthemum cinerariifolium</name>
    <dbReference type="NCBI Taxonomy" id="118510"/>
    <lineage>
        <taxon>Eukaryota</taxon>
        <taxon>Viridiplantae</taxon>
        <taxon>Streptophyta</taxon>
        <taxon>Embryophyta</taxon>
        <taxon>Tracheophyta</taxon>
        <taxon>Spermatophyta</taxon>
        <taxon>Magnoliopsida</taxon>
        <taxon>eudicotyledons</taxon>
        <taxon>Gunneridae</taxon>
        <taxon>Pentapetalae</taxon>
        <taxon>asterids</taxon>
        <taxon>campanulids</taxon>
        <taxon>Asterales</taxon>
        <taxon>Asteraceae</taxon>
        <taxon>Asteroideae</taxon>
        <taxon>Anthemideae</taxon>
        <taxon>Anthemidinae</taxon>
        <taxon>Tanacetum</taxon>
    </lineage>
</organism>